<feature type="domain" description="AMP-binding enzyme C-terminal" evidence="6">
    <location>
        <begin position="448"/>
        <end position="523"/>
    </location>
</feature>
<dbReference type="InterPro" id="IPR045851">
    <property type="entry name" value="AMP-bd_C_sf"/>
</dbReference>
<dbReference type="InterPro" id="IPR000873">
    <property type="entry name" value="AMP-dep_synth/lig_dom"/>
</dbReference>
<dbReference type="InterPro" id="IPR042099">
    <property type="entry name" value="ANL_N_sf"/>
</dbReference>
<keyword evidence="8" id="KW-1185">Reference proteome</keyword>
<protein>
    <submittedName>
        <fullName evidence="7">Long-chain fatty acid--CoA ligase</fullName>
    </submittedName>
</protein>
<dbReference type="PANTHER" id="PTHR43859">
    <property type="entry name" value="ACYL-ACTIVATING ENZYME"/>
    <property type="match status" value="1"/>
</dbReference>
<dbReference type="EMBL" id="JARXNK020000104">
    <property type="protein sequence ID" value="MEL0552782.1"/>
    <property type="molecule type" value="Genomic_DNA"/>
</dbReference>
<dbReference type="NCBIfam" id="NF004837">
    <property type="entry name" value="PRK06187.1"/>
    <property type="match status" value="1"/>
</dbReference>
<name>A0ABU9F8R0_9ENTR</name>
<dbReference type="GO" id="GO:0016874">
    <property type="term" value="F:ligase activity"/>
    <property type="evidence" value="ECO:0007669"/>
    <property type="project" value="UniProtKB-KW"/>
</dbReference>
<keyword evidence="3" id="KW-0276">Fatty acid metabolism</keyword>
<dbReference type="PANTHER" id="PTHR43859:SF4">
    <property type="entry name" value="BUTANOATE--COA LIGASE AAE1-RELATED"/>
    <property type="match status" value="1"/>
</dbReference>
<dbReference type="Proteomes" id="UP001312893">
    <property type="component" value="Unassembled WGS sequence"/>
</dbReference>
<organism evidence="7 8">
    <name type="scientific">Raoultella lignicola</name>
    <dbReference type="NCBI Taxonomy" id="3040939"/>
    <lineage>
        <taxon>Bacteria</taxon>
        <taxon>Pseudomonadati</taxon>
        <taxon>Pseudomonadota</taxon>
        <taxon>Gammaproteobacteria</taxon>
        <taxon>Enterobacterales</taxon>
        <taxon>Enterobacteriaceae</taxon>
        <taxon>Klebsiella/Raoultella group</taxon>
        <taxon>Raoultella</taxon>
    </lineage>
</organism>
<evidence type="ECO:0000256" key="2">
    <source>
        <dbReference type="ARBA" id="ARBA00022598"/>
    </source>
</evidence>
<dbReference type="SUPFAM" id="SSF56801">
    <property type="entry name" value="Acetyl-CoA synthetase-like"/>
    <property type="match status" value="1"/>
</dbReference>
<evidence type="ECO:0000256" key="1">
    <source>
        <dbReference type="ARBA" id="ARBA00006432"/>
    </source>
</evidence>
<comment type="similarity">
    <text evidence="1">Belongs to the ATP-dependent AMP-binding enzyme family.</text>
</comment>
<dbReference type="Gene3D" id="3.40.50.12780">
    <property type="entry name" value="N-terminal domain of ligase-like"/>
    <property type="match status" value="1"/>
</dbReference>
<comment type="caution">
    <text evidence="7">The sequence shown here is derived from an EMBL/GenBank/DDBJ whole genome shotgun (WGS) entry which is preliminary data.</text>
</comment>
<sequence length="542" mass="59747">MHPSMMYQDLTTRALIEHAARYHTDTGIVSVGTLAGREYSSWGQVAENARRLASAMQRLGITQGARCGTLAWNNRRHLEIYFGVSAGGWVTHTINPRLSVEHLVFIINDAADEVLFFDYTFLPLIAALRPHLPTVKHFVVLEPRNEEALATVDSLLFFDDLLAEADPQYRWPDLSEQSPASLCYTSGTTGKPKGVLNTHRSLVLHALSGNQPDAAGISAQDSLLPVVPMFHVNAWGTPFIAAMVGARLVLPGPNLDGESLLRLLSEEQVSVAFGVPVIWAGLLAALRKSEIRLPHFKRSFVGGSALPPSMIEVFRRDYDIELIHAWGMTETSPIGTINTPLSKHKALPQAAQDKLGHGQGRAIFGIELRVVDVDGQPLPDDGETQGYLQVRGHWVVASYYGRPESAMTPDGWFDTGDIGTLNQNGYLVIQDRAKDIIKSGGEWISTVELENIAIAHPAIRSAAAIAAQHPRWDERPVVLCVREEGGEIEEHELLAWYQQRIPKWQLPDRILFIDSLPVSATGKVLKNQLRAEFGQILMGDEA</sequence>
<keyword evidence="4" id="KW-0443">Lipid metabolism</keyword>
<evidence type="ECO:0000256" key="3">
    <source>
        <dbReference type="ARBA" id="ARBA00022832"/>
    </source>
</evidence>
<dbReference type="CDD" id="cd12119">
    <property type="entry name" value="ttLC_FACS_AlkK_like"/>
    <property type="match status" value="1"/>
</dbReference>
<reference evidence="7 8" key="1">
    <citation type="submission" date="2024-04" db="EMBL/GenBank/DDBJ databases">
        <title>Two novel Raoultella species associated with bleeding cankers of broadleaf hosts, Raoultella scottia sp. nov. and Raoultella lignicola sp. nov.</title>
        <authorList>
            <person name="Brady C.L."/>
        </authorList>
    </citation>
    <scope>NUCLEOTIDE SEQUENCE [LARGE SCALE GENOMIC DNA]</scope>
    <source>
        <strain evidence="7 8">TW_WC1a.1</strain>
    </source>
</reference>
<dbReference type="Pfam" id="PF00501">
    <property type="entry name" value="AMP-binding"/>
    <property type="match status" value="1"/>
</dbReference>
<accession>A0ABU9F8R0</accession>
<gene>
    <name evidence="7" type="ORF">QFI96_013885</name>
</gene>
<keyword evidence="2 7" id="KW-0436">Ligase</keyword>
<dbReference type="RefSeq" id="WP_331851175.1">
    <property type="nucleotide sequence ID" value="NZ_JARXNK020000104.1"/>
</dbReference>
<dbReference type="InterPro" id="IPR025110">
    <property type="entry name" value="AMP-bd_C"/>
</dbReference>
<evidence type="ECO:0000313" key="7">
    <source>
        <dbReference type="EMBL" id="MEL0552782.1"/>
    </source>
</evidence>
<proteinExistence type="inferred from homology"/>
<dbReference type="Pfam" id="PF13193">
    <property type="entry name" value="AMP-binding_C"/>
    <property type="match status" value="1"/>
</dbReference>
<evidence type="ECO:0000259" key="6">
    <source>
        <dbReference type="Pfam" id="PF13193"/>
    </source>
</evidence>
<dbReference type="PROSITE" id="PS00455">
    <property type="entry name" value="AMP_BINDING"/>
    <property type="match status" value="1"/>
</dbReference>
<evidence type="ECO:0000313" key="8">
    <source>
        <dbReference type="Proteomes" id="UP001312893"/>
    </source>
</evidence>
<evidence type="ECO:0000256" key="4">
    <source>
        <dbReference type="ARBA" id="ARBA00023098"/>
    </source>
</evidence>
<evidence type="ECO:0000259" key="5">
    <source>
        <dbReference type="Pfam" id="PF00501"/>
    </source>
</evidence>
<dbReference type="Gene3D" id="3.30.300.30">
    <property type="match status" value="1"/>
</dbReference>
<feature type="domain" description="AMP-dependent synthetase/ligase" evidence="5">
    <location>
        <begin position="18"/>
        <end position="400"/>
    </location>
</feature>
<dbReference type="InterPro" id="IPR020845">
    <property type="entry name" value="AMP-binding_CS"/>
</dbReference>